<organism evidence="8 9">
    <name type="scientific">Bifidobacterium canis</name>
    <dbReference type="NCBI Taxonomy" id="2610880"/>
    <lineage>
        <taxon>Bacteria</taxon>
        <taxon>Bacillati</taxon>
        <taxon>Actinomycetota</taxon>
        <taxon>Actinomycetes</taxon>
        <taxon>Bifidobacteriales</taxon>
        <taxon>Bifidobacteriaceae</taxon>
        <taxon>Bifidobacterium</taxon>
    </lineage>
</organism>
<keyword evidence="2" id="KW-1003">Cell membrane</keyword>
<feature type="transmembrane region" description="Helical" evidence="7">
    <location>
        <begin position="213"/>
        <end position="230"/>
    </location>
</feature>
<dbReference type="AlphaFoldDB" id="A0A7K1J595"/>
<feature type="region of interest" description="Disordered" evidence="6">
    <location>
        <begin position="1"/>
        <end position="35"/>
    </location>
</feature>
<protein>
    <submittedName>
        <fullName evidence="8">Lysylphosphatidylglycerol synthase TM region</fullName>
    </submittedName>
</protein>
<feature type="transmembrane region" description="Helical" evidence="7">
    <location>
        <begin position="548"/>
        <end position="567"/>
    </location>
</feature>
<gene>
    <name evidence="8" type="ORF">GSD1FS_1060</name>
</gene>
<name>A0A7K1J595_9BIFI</name>
<dbReference type="InterPro" id="IPR022791">
    <property type="entry name" value="L-PG_synthase/AglD"/>
</dbReference>
<dbReference type="PANTHER" id="PTHR39087">
    <property type="entry name" value="UPF0104 MEMBRANE PROTEIN MJ1595"/>
    <property type="match status" value="1"/>
</dbReference>
<dbReference type="NCBIfam" id="TIGR00374">
    <property type="entry name" value="flippase-like domain"/>
    <property type="match status" value="1"/>
</dbReference>
<keyword evidence="9" id="KW-1185">Reference proteome</keyword>
<feature type="transmembrane region" description="Helical" evidence="7">
    <location>
        <begin position="612"/>
        <end position="632"/>
    </location>
</feature>
<keyword evidence="5 7" id="KW-0472">Membrane</keyword>
<sequence length="848" mass="92182">MTSSTPPEDRHSAAEASTDHRDEHTITTQEQNPDVRINDRLSPHALADRFPNVQVTDVAPKRNRVTSDLFHALAALISGVLVILIALYLRGLTTGVENDAHSASQAFDWLVDLPSSLLQQIIVLCIVVGVLIQLILNREWMQSACTVGALLLGFLACWGVSALISYHSTAILVNTLLSNGTRLGASLLPDFYAAIAAFLTMAGPRDTRSSVKWSWNALLIGAAIFIITSWSSLPGVIVAICIGRVVGLIMRFAVGTKNSGAWGYQIVQALSSIGLHPASLTRRDEQADHMPVLDDDLTAHSRLYDLTDEAGCHYVVSVLDNQVQISGYFTQLWQLIRLNGVAVRHDRSAVSATHHHYSMLLGLHDIHLTSVHPYGVCDYGESSILVFERHSGVEQVDVSKLSDDQALSLMNYLLRAHQRGYTHRQITLDTIARTASGDMYIAGWQNGDYASGTSNIVIDKVQLLTLFAAKLGVDRTVELARRAWGDDLLISLIPFVQKAALPTATRQMEGWDKHLVEQLRQALNALAPEEVSETMEQVTLTRFNARSFFGLVLLIVAVYVVLTQMRPDEMIAAVKQANLWWALVCFAFGFLAWVGSALALGAFMDSDKRSPFGLLCSQIAAGFTAVSMPAGIGPAFVNLQYLRKNGYRNTTATAIMSAVLAVQAVVTVLLLLLIGIFTGRNTLSGMIPTNTLILVIAAVALAVSILMAIPSVRRKLTDKYLPLVKSYARSLLETLTQPRKLFGSITGSLILNLSTGFGFWAALLAFGFNMNPIETTFIFLLANTLGSAVPTPGGLGAVEAALSVAFSAVGVPAALALSATLLYRIVFYWIRIPLGALAMKWLDKHNLI</sequence>
<feature type="transmembrane region" description="Helical" evidence="7">
    <location>
        <begin position="579"/>
        <end position="600"/>
    </location>
</feature>
<dbReference type="RefSeq" id="WP_155588671.1">
    <property type="nucleotide sequence ID" value="NZ_WNLP01000004.1"/>
</dbReference>
<keyword evidence="4 7" id="KW-1133">Transmembrane helix</keyword>
<evidence type="ECO:0000256" key="3">
    <source>
        <dbReference type="ARBA" id="ARBA00022692"/>
    </source>
</evidence>
<evidence type="ECO:0000256" key="1">
    <source>
        <dbReference type="ARBA" id="ARBA00004651"/>
    </source>
</evidence>
<evidence type="ECO:0000313" key="9">
    <source>
        <dbReference type="Proteomes" id="UP000487882"/>
    </source>
</evidence>
<feature type="transmembrane region" description="Helical" evidence="7">
    <location>
        <begin position="184"/>
        <end position="201"/>
    </location>
</feature>
<evidence type="ECO:0000256" key="2">
    <source>
        <dbReference type="ARBA" id="ARBA00022475"/>
    </source>
</evidence>
<feature type="transmembrane region" description="Helical" evidence="7">
    <location>
        <begin position="691"/>
        <end position="712"/>
    </location>
</feature>
<comment type="subcellular location">
    <subcellularLocation>
        <location evidence="1">Cell membrane</location>
        <topology evidence="1">Multi-pass membrane protein</topology>
    </subcellularLocation>
</comment>
<feature type="transmembrane region" description="Helical" evidence="7">
    <location>
        <begin position="143"/>
        <end position="164"/>
    </location>
</feature>
<reference evidence="8 9" key="1">
    <citation type="submission" date="2019-09" db="EMBL/GenBank/DDBJ databases">
        <title>Bifidobacterium canis sp. nov., isolated from the digestive tract of German Shepherd dog puppy.</title>
        <authorList>
            <person name="Bunesova V."/>
        </authorList>
    </citation>
    <scope>NUCLEOTIDE SEQUENCE [LARGE SCALE GENOMIC DNA]</scope>
    <source>
        <strain evidence="8 9">GSD1FS</strain>
    </source>
</reference>
<dbReference type="PANTHER" id="PTHR39087:SF2">
    <property type="entry name" value="UPF0104 MEMBRANE PROTEIN MJ1595"/>
    <property type="match status" value="1"/>
</dbReference>
<feature type="transmembrane region" description="Helical" evidence="7">
    <location>
        <begin position="117"/>
        <end position="136"/>
    </location>
</feature>
<dbReference type="Proteomes" id="UP000487882">
    <property type="component" value="Unassembled WGS sequence"/>
</dbReference>
<evidence type="ECO:0000256" key="4">
    <source>
        <dbReference type="ARBA" id="ARBA00022989"/>
    </source>
</evidence>
<feature type="transmembrane region" description="Helical" evidence="7">
    <location>
        <begin position="236"/>
        <end position="254"/>
    </location>
</feature>
<feature type="transmembrane region" description="Helical" evidence="7">
    <location>
        <begin position="652"/>
        <end position="679"/>
    </location>
</feature>
<evidence type="ECO:0000256" key="6">
    <source>
        <dbReference type="SAM" id="MobiDB-lite"/>
    </source>
</evidence>
<evidence type="ECO:0000256" key="7">
    <source>
        <dbReference type="SAM" id="Phobius"/>
    </source>
</evidence>
<proteinExistence type="predicted"/>
<dbReference type="Pfam" id="PF03706">
    <property type="entry name" value="LPG_synthase_TM"/>
    <property type="match status" value="1"/>
</dbReference>
<comment type="caution">
    <text evidence="8">The sequence shown here is derived from an EMBL/GenBank/DDBJ whole genome shotgun (WGS) entry which is preliminary data.</text>
</comment>
<feature type="compositionally biased region" description="Basic and acidic residues" evidence="6">
    <location>
        <begin position="7"/>
        <end position="25"/>
    </location>
</feature>
<accession>A0A7K1J595</accession>
<feature type="transmembrane region" description="Helical" evidence="7">
    <location>
        <begin position="741"/>
        <end position="765"/>
    </location>
</feature>
<feature type="transmembrane region" description="Helical" evidence="7">
    <location>
        <begin position="69"/>
        <end position="89"/>
    </location>
</feature>
<evidence type="ECO:0000313" key="8">
    <source>
        <dbReference type="EMBL" id="MUH59719.1"/>
    </source>
</evidence>
<dbReference type="EMBL" id="WNLP01000004">
    <property type="protein sequence ID" value="MUH59719.1"/>
    <property type="molecule type" value="Genomic_DNA"/>
</dbReference>
<dbReference type="GO" id="GO:0005886">
    <property type="term" value="C:plasma membrane"/>
    <property type="evidence" value="ECO:0007669"/>
    <property type="project" value="UniProtKB-SubCell"/>
</dbReference>
<feature type="transmembrane region" description="Helical" evidence="7">
    <location>
        <begin position="777"/>
        <end position="798"/>
    </location>
</feature>
<feature type="transmembrane region" description="Helical" evidence="7">
    <location>
        <begin position="804"/>
        <end position="830"/>
    </location>
</feature>
<evidence type="ECO:0000256" key="5">
    <source>
        <dbReference type="ARBA" id="ARBA00023136"/>
    </source>
</evidence>
<keyword evidence="3 7" id="KW-0812">Transmembrane</keyword>